<proteinExistence type="predicted"/>
<evidence type="ECO:0000313" key="5">
    <source>
        <dbReference type="EMBL" id="KAF6141979.1"/>
    </source>
</evidence>
<keyword evidence="2" id="KW-0833">Ubl conjugation pathway</keyword>
<name>A0A7J7LHG1_9MAGN</name>
<evidence type="ECO:0000259" key="4">
    <source>
        <dbReference type="PROSITE" id="PS50127"/>
    </source>
</evidence>
<dbReference type="AlphaFoldDB" id="A0A7J7LHG1"/>
<feature type="compositionally biased region" description="Acidic residues" evidence="3">
    <location>
        <begin position="55"/>
        <end position="71"/>
    </location>
</feature>
<evidence type="ECO:0000256" key="1">
    <source>
        <dbReference type="ARBA" id="ARBA00022679"/>
    </source>
</evidence>
<keyword evidence="6" id="KW-1185">Reference proteome</keyword>
<feature type="region of interest" description="Disordered" evidence="3">
    <location>
        <begin position="1"/>
        <end position="20"/>
    </location>
</feature>
<organism evidence="5 6">
    <name type="scientific">Kingdonia uniflora</name>
    <dbReference type="NCBI Taxonomy" id="39325"/>
    <lineage>
        <taxon>Eukaryota</taxon>
        <taxon>Viridiplantae</taxon>
        <taxon>Streptophyta</taxon>
        <taxon>Embryophyta</taxon>
        <taxon>Tracheophyta</taxon>
        <taxon>Spermatophyta</taxon>
        <taxon>Magnoliopsida</taxon>
        <taxon>Ranunculales</taxon>
        <taxon>Circaeasteraceae</taxon>
        <taxon>Kingdonia</taxon>
    </lineage>
</organism>
<sequence length="331" mass="36973">MATVSEGSSTKKLKSDQDDLAEDLLVSTSEMDAELMKEVILEPSKSAGPGSQVSEDLDEDENSEDVDDDENSNSSCYDGMLSDYDDDEYDNETAKLQAQFDAADLPTGVEASISWLKQPTTQSLYDNETEKLQMQFDAAVLPAGVEPSISWMKLPAQSPNFDSQASSTASNSLSSHSGKEKEDNLDVSRDKLPGISISSQPGFSNEEKSADEVLEMFKLFKQFDVVQDYSDHHFTEGYCKSKQPSQNWTKIIQQEWKILEKDLPDTIFVRVFEERMDLLRAAIVGAAGTPYHDGLFFFDVFFPPDYPSIPPVCDHAQFLLLDSTRINIEKF</sequence>
<dbReference type="SUPFAM" id="SSF54495">
    <property type="entry name" value="UBC-like"/>
    <property type="match status" value="1"/>
</dbReference>
<dbReference type="EMBL" id="JACGCM010002284">
    <property type="protein sequence ID" value="KAF6141979.1"/>
    <property type="molecule type" value="Genomic_DNA"/>
</dbReference>
<dbReference type="PANTHER" id="PTHR46116">
    <property type="entry name" value="(E3-INDEPENDENT) E2 UBIQUITIN-CONJUGATING ENZYME"/>
    <property type="match status" value="1"/>
</dbReference>
<dbReference type="PROSITE" id="PS50127">
    <property type="entry name" value="UBC_2"/>
    <property type="match status" value="1"/>
</dbReference>
<evidence type="ECO:0000256" key="3">
    <source>
        <dbReference type="SAM" id="MobiDB-lite"/>
    </source>
</evidence>
<dbReference type="PANTHER" id="PTHR46116:SF41">
    <property type="entry name" value="UBIQUITIN-CONJUGATING ENZYME E2 25-RELATED"/>
    <property type="match status" value="1"/>
</dbReference>
<dbReference type="GO" id="GO:0061631">
    <property type="term" value="F:ubiquitin conjugating enzyme activity"/>
    <property type="evidence" value="ECO:0007669"/>
    <property type="project" value="TreeGrafter"/>
</dbReference>
<dbReference type="Gene3D" id="3.10.110.10">
    <property type="entry name" value="Ubiquitin Conjugating Enzyme"/>
    <property type="match status" value="1"/>
</dbReference>
<protein>
    <recommendedName>
        <fullName evidence="4">UBC core domain-containing protein</fullName>
    </recommendedName>
</protein>
<dbReference type="Pfam" id="PF00179">
    <property type="entry name" value="UQ_con"/>
    <property type="match status" value="1"/>
</dbReference>
<dbReference type="OrthoDB" id="47801at2759"/>
<feature type="compositionally biased region" description="Basic and acidic residues" evidence="3">
    <location>
        <begin position="177"/>
        <end position="192"/>
    </location>
</feature>
<evidence type="ECO:0000313" key="6">
    <source>
        <dbReference type="Proteomes" id="UP000541444"/>
    </source>
</evidence>
<feature type="region of interest" description="Disordered" evidence="3">
    <location>
        <begin position="156"/>
        <end position="205"/>
    </location>
</feature>
<feature type="domain" description="UBC core" evidence="4">
    <location>
        <begin position="247"/>
        <end position="331"/>
    </location>
</feature>
<feature type="compositionally biased region" description="Low complexity" evidence="3">
    <location>
        <begin position="163"/>
        <end position="176"/>
    </location>
</feature>
<feature type="region of interest" description="Disordered" evidence="3">
    <location>
        <begin position="40"/>
        <end position="90"/>
    </location>
</feature>
<dbReference type="InterPro" id="IPR000608">
    <property type="entry name" value="UBC"/>
</dbReference>
<comment type="caution">
    <text evidence="5">The sequence shown here is derived from an EMBL/GenBank/DDBJ whole genome shotgun (WGS) entry which is preliminary data.</text>
</comment>
<reference evidence="5 6" key="1">
    <citation type="journal article" date="2020" name="IScience">
        <title>Genome Sequencing of the Endangered Kingdonia uniflora (Circaeasteraceae, Ranunculales) Reveals Potential Mechanisms of Evolutionary Specialization.</title>
        <authorList>
            <person name="Sun Y."/>
            <person name="Deng T."/>
            <person name="Zhang A."/>
            <person name="Moore M.J."/>
            <person name="Landis J.B."/>
            <person name="Lin N."/>
            <person name="Zhang H."/>
            <person name="Zhang X."/>
            <person name="Huang J."/>
            <person name="Zhang X."/>
            <person name="Sun H."/>
            <person name="Wang H."/>
        </authorList>
    </citation>
    <scope>NUCLEOTIDE SEQUENCE [LARGE SCALE GENOMIC DNA]</scope>
    <source>
        <strain evidence="5">TB1705</strain>
        <tissue evidence="5">Leaf</tissue>
    </source>
</reference>
<gene>
    <name evidence="5" type="ORF">GIB67_037947</name>
</gene>
<feature type="compositionally biased region" description="Polar residues" evidence="3">
    <location>
        <begin position="1"/>
        <end position="10"/>
    </location>
</feature>
<accession>A0A7J7LHG1</accession>
<keyword evidence="1" id="KW-0808">Transferase</keyword>
<dbReference type="Proteomes" id="UP000541444">
    <property type="component" value="Unassembled WGS sequence"/>
</dbReference>
<dbReference type="InterPro" id="IPR016135">
    <property type="entry name" value="UBQ-conjugating_enzyme/RWD"/>
</dbReference>
<evidence type="ECO:0000256" key="2">
    <source>
        <dbReference type="ARBA" id="ARBA00022786"/>
    </source>
</evidence>